<proteinExistence type="predicted"/>
<reference evidence="1" key="1">
    <citation type="submission" date="2022-11" db="EMBL/GenBank/DDBJ databases">
        <title>Genome Sequence of Cubamyces cubensis.</title>
        <authorList>
            <person name="Buettner E."/>
        </authorList>
    </citation>
    <scope>NUCLEOTIDE SEQUENCE</scope>
    <source>
        <strain evidence="1">MPL-01</strain>
    </source>
</reference>
<organism evidence="1 2">
    <name type="scientific">Trametes cubensis</name>
    <dbReference type="NCBI Taxonomy" id="1111947"/>
    <lineage>
        <taxon>Eukaryota</taxon>
        <taxon>Fungi</taxon>
        <taxon>Dikarya</taxon>
        <taxon>Basidiomycota</taxon>
        <taxon>Agaricomycotina</taxon>
        <taxon>Agaricomycetes</taxon>
        <taxon>Polyporales</taxon>
        <taxon>Polyporaceae</taxon>
        <taxon>Trametes</taxon>
    </lineage>
</organism>
<evidence type="ECO:0000313" key="2">
    <source>
        <dbReference type="Proteomes" id="UP001215151"/>
    </source>
</evidence>
<comment type="caution">
    <text evidence="1">The sequence shown here is derived from an EMBL/GenBank/DDBJ whole genome shotgun (WGS) entry which is preliminary data.</text>
</comment>
<protein>
    <submittedName>
        <fullName evidence="1">Uncharacterized protein</fullName>
    </submittedName>
</protein>
<accession>A0AAD7U3J8</accession>
<name>A0AAD7U3J8_9APHY</name>
<sequence length="258" mass="29802">MSVNLPLSTYQRTLSCQRTTSLEISPFTNSSEQRTPLPRIAETDMPSQEIVADRLAVRQPQPQLPITAHPDPDVRPTEEMFLNDRAYNWINDATSRGRGLQYTNLKFSMPLPEDVDPTFRWEIRNRENGIGVHLDQFSSGKETLAAEIDFNIRHARTALFPETQAAYALRGFLVREPQNRSYCHKVTAEGPGPLTFHDILMRIIGKQKRWYAELINYPSQCWTLYKNDSFWRTLPDAKGKVYYFPELVVYPVKHLDGL</sequence>
<dbReference type="EMBL" id="JAPEVG010000004">
    <property type="protein sequence ID" value="KAJ8501839.1"/>
    <property type="molecule type" value="Genomic_DNA"/>
</dbReference>
<keyword evidence="2" id="KW-1185">Reference proteome</keyword>
<gene>
    <name evidence="1" type="ORF">ONZ51_g354</name>
</gene>
<evidence type="ECO:0000313" key="1">
    <source>
        <dbReference type="EMBL" id="KAJ8501839.1"/>
    </source>
</evidence>
<dbReference type="AlphaFoldDB" id="A0AAD7U3J8"/>
<dbReference type="Proteomes" id="UP001215151">
    <property type="component" value="Unassembled WGS sequence"/>
</dbReference>